<protein>
    <submittedName>
        <fullName evidence="4">DUF2020 domain-containing protein</fullName>
    </submittedName>
</protein>
<dbReference type="Pfam" id="PF09449">
    <property type="entry name" value="DUF2020"/>
    <property type="match status" value="1"/>
</dbReference>
<dbReference type="InterPro" id="IPR016123">
    <property type="entry name" value="Mog1/PsbP_a/b/a-sand"/>
</dbReference>
<dbReference type="SUPFAM" id="SSF55724">
    <property type="entry name" value="Mog1p/PsbP-like"/>
    <property type="match status" value="1"/>
</dbReference>
<feature type="signal peptide" evidence="2">
    <location>
        <begin position="1"/>
        <end position="22"/>
    </location>
</feature>
<evidence type="ECO:0000313" key="5">
    <source>
        <dbReference type="Proteomes" id="UP000440096"/>
    </source>
</evidence>
<dbReference type="Proteomes" id="UP000440096">
    <property type="component" value="Unassembled WGS sequence"/>
</dbReference>
<evidence type="ECO:0000313" key="4">
    <source>
        <dbReference type="EMBL" id="MTD56122.1"/>
    </source>
</evidence>
<keyword evidence="2" id="KW-0732">Signal</keyword>
<keyword evidence="5" id="KW-1185">Reference proteome</keyword>
<dbReference type="RefSeq" id="WP_154758298.1">
    <property type="nucleotide sequence ID" value="NZ_WMBA01000030.1"/>
</dbReference>
<gene>
    <name evidence="4" type="ORF">GKO32_19375</name>
</gene>
<proteinExistence type="predicted"/>
<feature type="region of interest" description="Disordered" evidence="1">
    <location>
        <begin position="24"/>
        <end position="54"/>
    </location>
</feature>
<dbReference type="InterPro" id="IPR018567">
    <property type="entry name" value="DUF2020"/>
</dbReference>
<organism evidence="4 5">
    <name type="scientific">Amycolatopsis pithecellobii</name>
    <dbReference type="NCBI Taxonomy" id="664692"/>
    <lineage>
        <taxon>Bacteria</taxon>
        <taxon>Bacillati</taxon>
        <taxon>Actinomycetota</taxon>
        <taxon>Actinomycetes</taxon>
        <taxon>Pseudonocardiales</taxon>
        <taxon>Pseudonocardiaceae</taxon>
        <taxon>Amycolatopsis</taxon>
    </lineage>
</organism>
<evidence type="ECO:0000256" key="2">
    <source>
        <dbReference type="SAM" id="SignalP"/>
    </source>
</evidence>
<dbReference type="OrthoDB" id="4774058at2"/>
<feature type="chain" id="PRO_5026675791" evidence="2">
    <location>
        <begin position="23"/>
        <end position="174"/>
    </location>
</feature>
<reference evidence="4 5" key="1">
    <citation type="submission" date="2019-11" db="EMBL/GenBank/DDBJ databases">
        <title>Draft genome of Amycolatopsis RM579.</title>
        <authorList>
            <person name="Duangmal K."/>
            <person name="Mingma R."/>
        </authorList>
    </citation>
    <scope>NUCLEOTIDE SEQUENCE [LARGE SCALE GENOMIC DNA]</scope>
    <source>
        <strain evidence="4 5">RM579</strain>
    </source>
</reference>
<name>A0A6N7YW10_9PSEU</name>
<sequence>MRRLVLVLGTIVVLAGCSSHPAAPSPSPSAPAVAAAQPPPDPQPSGPGPCPYLDTSFVADTNGQHVSKVQTSSADAGKPPSCFFYALSGKLQLTVQVYVGDAGVAKALVDKAAPLNSSNPATDPAGWQGGYEPTDGGAVYAVAKAGAAVVVTTNQKQTIKARTVAKQTISALGL</sequence>
<dbReference type="Gene3D" id="3.40.1000.10">
    <property type="entry name" value="Mog1/PsbP, alpha/beta/alpha sandwich"/>
    <property type="match status" value="1"/>
</dbReference>
<evidence type="ECO:0000256" key="1">
    <source>
        <dbReference type="SAM" id="MobiDB-lite"/>
    </source>
</evidence>
<feature type="domain" description="DUF2020" evidence="3">
    <location>
        <begin position="37"/>
        <end position="174"/>
    </location>
</feature>
<dbReference type="AlphaFoldDB" id="A0A6N7YW10"/>
<accession>A0A6N7YW10</accession>
<evidence type="ECO:0000259" key="3">
    <source>
        <dbReference type="Pfam" id="PF09449"/>
    </source>
</evidence>
<feature type="compositionally biased region" description="Pro residues" evidence="1">
    <location>
        <begin position="37"/>
        <end position="50"/>
    </location>
</feature>
<dbReference type="EMBL" id="WMBA01000030">
    <property type="protein sequence ID" value="MTD56122.1"/>
    <property type="molecule type" value="Genomic_DNA"/>
</dbReference>
<dbReference type="PROSITE" id="PS51257">
    <property type="entry name" value="PROKAR_LIPOPROTEIN"/>
    <property type="match status" value="1"/>
</dbReference>
<comment type="caution">
    <text evidence="4">The sequence shown here is derived from an EMBL/GenBank/DDBJ whole genome shotgun (WGS) entry which is preliminary data.</text>
</comment>